<accession>A0A1M5Y6D6</accession>
<evidence type="ECO:0000313" key="1">
    <source>
        <dbReference type="EMBL" id="SHI07645.1"/>
    </source>
</evidence>
<dbReference type="OrthoDB" id="7858976at2"/>
<dbReference type="AlphaFoldDB" id="A0A1M5Y6D6"/>
<reference evidence="1 2" key="1">
    <citation type="submission" date="2016-11" db="EMBL/GenBank/DDBJ databases">
        <authorList>
            <person name="Jaros S."/>
            <person name="Januszkiewicz K."/>
            <person name="Wedrychowicz H."/>
        </authorList>
    </citation>
    <scope>NUCLEOTIDE SEQUENCE [LARGE SCALE GENOMIC DNA]</scope>
    <source>
        <strain evidence="1 2">DSM 29431</strain>
    </source>
</reference>
<name>A0A1M5Y6D6_9RHOB</name>
<protein>
    <recommendedName>
        <fullName evidence="3">SnoaL-like domain-containing protein</fullName>
    </recommendedName>
</protein>
<evidence type="ECO:0000313" key="2">
    <source>
        <dbReference type="Proteomes" id="UP000184221"/>
    </source>
</evidence>
<dbReference type="EMBL" id="FQXC01000012">
    <property type="protein sequence ID" value="SHI07645.1"/>
    <property type="molecule type" value="Genomic_DNA"/>
</dbReference>
<keyword evidence="2" id="KW-1185">Reference proteome</keyword>
<gene>
    <name evidence="1" type="ORF">SAMN05443551_0124</name>
</gene>
<dbReference type="RefSeq" id="WP_072780210.1">
    <property type="nucleotide sequence ID" value="NZ_FQXC01000012.1"/>
</dbReference>
<proteinExistence type="predicted"/>
<sequence>MSQDSAAEEIADELLFKTGKALINGDFDGFGACFGVPHVIETSEGRRVIKDMEALRAVFDEVRRYHRDAGVIDVVRTIVEARFLDADTIGSTHVARPIQRNVETPRKPYPVYSIIRRHGHLDWKVVSSIYAILDSDEHNAILTAPPSKGTE</sequence>
<organism evidence="1 2">
    <name type="scientific">Marivita hallyeonensis</name>
    <dbReference type="NCBI Taxonomy" id="996342"/>
    <lineage>
        <taxon>Bacteria</taxon>
        <taxon>Pseudomonadati</taxon>
        <taxon>Pseudomonadota</taxon>
        <taxon>Alphaproteobacteria</taxon>
        <taxon>Rhodobacterales</taxon>
        <taxon>Roseobacteraceae</taxon>
        <taxon>Marivita</taxon>
    </lineage>
</organism>
<evidence type="ECO:0008006" key="3">
    <source>
        <dbReference type="Google" id="ProtNLM"/>
    </source>
</evidence>
<dbReference type="Proteomes" id="UP000184221">
    <property type="component" value="Unassembled WGS sequence"/>
</dbReference>